<gene>
    <name evidence="2" type="ORF">KAR29_10160</name>
</gene>
<sequence>MSSLAWCLTGAGHWLSQSLDLALARNDVDFFLSRAAEEVLALYGLEGRLARRPLFLDRQASSPLSGRLARGDYGSLVVAPATSNSVAKFVLGLSDSLVTTLFAQAGKSRVPVAVLPTDTAPEMESVDPKGQTVVVRPRPLDLAYVERLAAFPGVTVLTSPETLAIWLERR</sequence>
<dbReference type="Proteomes" id="UP000671879">
    <property type="component" value="Chromosome"/>
</dbReference>
<accession>A0A9Q7ALN0</accession>
<reference evidence="3" key="1">
    <citation type="submission" date="2021-04" db="EMBL/GenBank/DDBJ databases">
        <title>A novel Synergistetes isolate from a pyrite-forming mixed culture.</title>
        <authorList>
            <person name="Bunk B."/>
            <person name="Sproer C."/>
            <person name="Spring S."/>
            <person name="Pester M."/>
        </authorList>
    </citation>
    <scope>NUCLEOTIDE SEQUENCE [LARGE SCALE GENOMIC DNA]</scope>
    <source>
        <strain evidence="3">J.5.4.2-T.3.5.2</strain>
    </source>
</reference>
<organism evidence="2 3">
    <name type="scientific">Aminithiophilus ramosus</name>
    <dbReference type="NCBI Taxonomy" id="3029084"/>
    <lineage>
        <taxon>Bacteria</taxon>
        <taxon>Thermotogati</taxon>
        <taxon>Synergistota</taxon>
        <taxon>Synergistia</taxon>
        <taxon>Synergistales</taxon>
        <taxon>Aminithiophilaceae</taxon>
        <taxon>Aminithiophilus</taxon>
    </lineage>
</organism>
<feature type="domain" description="Flavoprotein" evidence="1">
    <location>
        <begin position="4"/>
        <end position="123"/>
    </location>
</feature>
<dbReference type="GO" id="GO:0003824">
    <property type="term" value="F:catalytic activity"/>
    <property type="evidence" value="ECO:0007669"/>
    <property type="project" value="InterPro"/>
</dbReference>
<dbReference type="KEGG" id="aram:KAR29_10160"/>
<dbReference type="RefSeq" id="WP_274372881.1">
    <property type="nucleotide sequence ID" value="NZ_CP072943.1"/>
</dbReference>
<dbReference type="InterPro" id="IPR003382">
    <property type="entry name" value="Flavoprotein"/>
</dbReference>
<dbReference type="Pfam" id="PF02441">
    <property type="entry name" value="Flavoprotein"/>
    <property type="match status" value="1"/>
</dbReference>
<dbReference type="Gene3D" id="3.40.50.1950">
    <property type="entry name" value="Flavin prenyltransferase-like"/>
    <property type="match status" value="1"/>
</dbReference>
<dbReference type="AlphaFoldDB" id="A0A9Q7ALN0"/>
<protein>
    <submittedName>
        <fullName evidence="2">Flavoprotein</fullName>
    </submittedName>
</protein>
<evidence type="ECO:0000313" key="3">
    <source>
        <dbReference type="Proteomes" id="UP000671879"/>
    </source>
</evidence>
<dbReference type="InterPro" id="IPR036551">
    <property type="entry name" value="Flavin_trans-like"/>
</dbReference>
<keyword evidence="3" id="KW-1185">Reference proteome</keyword>
<dbReference type="EMBL" id="CP072943">
    <property type="protein sequence ID" value="QTX31708.1"/>
    <property type="molecule type" value="Genomic_DNA"/>
</dbReference>
<name>A0A9Q7ALN0_9BACT</name>
<proteinExistence type="predicted"/>
<evidence type="ECO:0000313" key="2">
    <source>
        <dbReference type="EMBL" id="QTX31708.1"/>
    </source>
</evidence>
<dbReference type="SUPFAM" id="SSF52507">
    <property type="entry name" value="Homo-oligomeric flavin-containing Cys decarboxylases, HFCD"/>
    <property type="match status" value="1"/>
</dbReference>
<evidence type="ECO:0000259" key="1">
    <source>
        <dbReference type="Pfam" id="PF02441"/>
    </source>
</evidence>